<evidence type="ECO:0000256" key="1">
    <source>
        <dbReference type="SAM" id="SignalP"/>
    </source>
</evidence>
<keyword evidence="1" id="KW-0732">Signal</keyword>
<feature type="signal peptide" evidence="1">
    <location>
        <begin position="1"/>
        <end position="21"/>
    </location>
</feature>
<dbReference type="OMA" id="SHADTKW"/>
<protein>
    <submittedName>
        <fullName evidence="2">Uncharacterized protein</fullName>
    </submittedName>
</protein>
<evidence type="ECO:0000313" key="3">
    <source>
        <dbReference type="Proteomes" id="UP000057820"/>
    </source>
</evidence>
<dbReference type="Proteomes" id="UP000057820">
    <property type="component" value="Chromosome 1"/>
</dbReference>
<evidence type="ECO:0000313" key="2">
    <source>
        <dbReference type="EMBL" id="CRY77636.1"/>
    </source>
</evidence>
<feature type="chain" id="PRO_5041037920" evidence="1">
    <location>
        <begin position="22"/>
        <end position="110"/>
    </location>
</feature>
<dbReference type="RefSeq" id="WP_011208176.1">
    <property type="nucleotide sequence ID" value="NZ_CAACYE020000001.1"/>
</dbReference>
<dbReference type="GeneID" id="61132431"/>
<organism evidence="2 3">
    <name type="scientific">Nocardia farcinica</name>
    <dbReference type="NCBI Taxonomy" id="37329"/>
    <lineage>
        <taxon>Bacteria</taxon>
        <taxon>Bacillati</taxon>
        <taxon>Actinomycetota</taxon>
        <taxon>Actinomycetes</taxon>
        <taxon>Mycobacteriales</taxon>
        <taxon>Nocardiaceae</taxon>
        <taxon>Nocardia</taxon>
    </lineage>
</organism>
<reference evidence="3" key="1">
    <citation type="submission" date="2015-03" db="EMBL/GenBank/DDBJ databases">
        <authorList>
            <consortium name="Pathogen Informatics"/>
        </authorList>
    </citation>
    <scope>NUCLEOTIDE SEQUENCE [LARGE SCALE GENOMIC DNA]</scope>
    <source>
        <strain evidence="3">NCTC11134</strain>
    </source>
</reference>
<proteinExistence type="predicted"/>
<accession>A0A0H5P540</accession>
<name>A0A0H5P540_NOCFR</name>
<dbReference type="AlphaFoldDB" id="A0A0H5P540"/>
<dbReference type="KEGG" id="nfr:ERS450000_02507"/>
<gene>
    <name evidence="2" type="ORF">ERS450000_02507</name>
</gene>
<sequence>MRVVRSLVAGAFIAGAASVLAVLGAGSANAVAVTPLPGGVQVDLSHADTKWVADNNFGRVIGSLPHPSAPSFGEALDAAAELSSQYPTGRVTFTVFGPLDQLNGTMLALQ</sequence>
<dbReference type="EMBL" id="LN868938">
    <property type="protein sequence ID" value="CRY77636.1"/>
    <property type="molecule type" value="Genomic_DNA"/>
</dbReference>